<evidence type="ECO:0000259" key="2">
    <source>
        <dbReference type="PROSITE" id="PS50966"/>
    </source>
</evidence>
<keyword evidence="1" id="KW-0862">Zinc</keyword>
<dbReference type="AlphaFoldDB" id="F4QNU4"/>
<proteinExistence type="predicted"/>
<gene>
    <name evidence="3" type="ORF">ABI_24150</name>
</gene>
<keyword evidence="1" id="KW-0479">Metal-binding</keyword>
<dbReference type="GO" id="GO:0008270">
    <property type="term" value="F:zinc ion binding"/>
    <property type="evidence" value="ECO:0007669"/>
    <property type="project" value="UniProtKB-KW"/>
</dbReference>
<keyword evidence="4" id="KW-1185">Reference proteome</keyword>
<dbReference type="STRING" id="715226.ABI_24150"/>
<organism evidence="3 4">
    <name type="scientific">Asticcacaulis biprosthecium C19</name>
    <dbReference type="NCBI Taxonomy" id="715226"/>
    <lineage>
        <taxon>Bacteria</taxon>
        <taxon>Pseudomonadati</taxon>
        <taxon>Pseudomonadota</taxon>
        <taxon>Alphaproteobacteria</taxon>
        <taxon>Caulobacterales</taxon>
        <taxon>Caulobacteraceae</taxon>
        <taxon>Asticcacaulis</taxon>
    </lineage>
</organism>
<dbReference type="OrthoDB" id="242553at2"/>
<dbReference type="HOGENOM" id="CLU_025258_0_0_5"/>
<dbReference type="InterPro" id="IPR007527">
    <property type="entry name" value="Znf_SWIM"/>
</dbReference>
<dbReference type="eggNOG" id="COG4715">
    <property type="taxonomic scope" value="Bacteria"/>
</dbReference>
<reference evidence="4" key="1">
    <citation type="submission" date="2011-03" db="EMBL/GenBank/DDBJ databases">
        <title>Draft genome sequence of Brevundimonas diminuta.</title>
        <authorList>
            <person name="Brown P.J.B."/>
            <person name="Buechlein A."/>
            <person name="Hemmerich C."/>
            <person name="Brun Y.V."/>
        </authorList>
    </citation>
    <scope>NUCLEOTIDE SEQUENCE [LARGE SCALE GENOMIC DNA]</scope>
    <source>
        <strain evidence="4">C19</strain>
    </source>
</reference>
<protein>
    <submittedName>
        <fullName evidence="3">SWIM zinc finger family protein</fullName>
    </submittedName>
</protein>
<dbReference type="EMBL" id="GL883078">
    <property type="protein sequence ID" value="EGF91002.1"/>
    <property type="molecule type" value="Genomic_DNA"/>
</dbReference>
<evidence type="ECO:0000313" key="3">
    <source>
        <dbReference type="EMBL" id="EGF91002.1"/>
    </source>
</evidence>
<dbReference type="RefSeq" id="WP_006273187.1">
    <property type="nucleotide sequence ID" value="NZ_GL883078.1"/>
</dbReference>
<evidence type="ECO:0000256" key="1">
    <source>
        <dbReference type="PROSITE-ProRule" id="PRU00325"/>
    </source>
</evidence>
<dbReference type="PROSITE" id="PS50966">
    <property type="entry name" value="ZF_SWIM"/>
    <property type="match status" value="1"/>
</dbReference>
<evidence type="ECO:0000313" key="4">
    <source>
        <dbReference type="Proteomes" id="UP000006512"/>
    </source>
</evidence>
<sequence length="579" mass="60572">MIPPTLTAMLAGYDEAALVAVANKGLHRRAQRDVEEGKAVVKSVDGDTATVDTDGDTVVMDARGPKAARCTCPAPGVCRHRLAAVLLLQTHILQTQILRTQTGGGESAAPDVAAEVAALALDTLRSWAGKAAWRGAVELLEGGATVIAEGAALVVAFPRDGPQVRILPGQGLDGLVSKVAPALRKTYHTAAVLVARRHLGVGDAVEATAAEVAVAGGIEPVDAAFLGAVTAVLGECVRVGFNLAPLSLEERLFTLSVSSRADALPRLAGLLRALSAQIRSRRARDFAFDPDRCLDLCGKGFALISALKHDDGGDPDRSSLLRGQARRDYSAAGVLRLYGSGAEAWSTASGARGVTAYFYDPTQDRWLTVALARGAGQDPWFEPRTAYSNESLWGGPTIKAVSQAQIGLTGASVSPDGRLSAGKDVRVTETRPVSADEAAGWPCCCGDWDALRRRLVERLAGGVAGPARGAEPVLLRPQRVARPFFDDLAQTLVWPVADANGQWLCLSLEHGADPGRMVKALEAIAAGWDGLVAALATVDGRVFRLRPYAVMDGATVCNLGLDPLPGGAIVRAWGGCCRT</sequence>
<name>F4QNU4_9CAUL</name>
<feature type="domain" description="SWIM-type" evidence="2">
    <location>
        <begin position="56"/>
        <end position="89"/>
    </location>
</feature>
<keyword evidence="1" id="KW-0863">Zinc-finger</keyword>
<dbReference type="Proteomes" id="UP000006512">
    <property type="component" value="Unassembled WGS sequence"/>
</dbReference>
<accession>F4QNU4</accession>